<protein>
    <submittedName>
        <fullName evidence="3">DNA repair protein RadC</fullName>
    </submittedName>
</protein>
<dbReference type="InterPro" id="IPR025657">
    <property type="entry name" value="RadC_JAB"/>
</dbReference>
<dbReference type="GO" id="GO:0008237">
    <property type="term" value="F:metallopeptidase activity"/>
    <property type="evidence" value="ECO:0007669"/>
    <property type="project" value="UniProtKB-KW"/>
</dbReference>
<organism evidence="3 4">
    <name type="scientific">Acidomonas methanolica NBRC 104435</name>
    <dbReference type="NCBI Taxonomy" id="1231351"/>
    <lineage>
        <taxon>Bacteria</taxon>
        <taxon>Pseudomonadati</taxon>
        <taxon>Pseudomonadota</taxon>
        <taxon>Alphaproteobacteria</taxon>
        <taxon>Acetobacterales</taxon>
        <taxon>Acetobacteraceae</taxon>
        <taxon>Acidomonas</taxon>
    </lineage>
</organism>
<gene>
    <name evidence="3" type="ORF">Amme_011_075</name>
</gene>
<dbReference type="RefSeq" id="WP_042056001.1">
    <property type="nucleotide sequence ID" value="NZ_BAND01000011.1"/>
</dbReference>
<keyword evidence="4" id="KW-1185">Reference proteome</keyword>
<evidence type="ECO:0000259" key="2">
    <source>
        <dbReference type="Pfam" id="PF04002"/>
    </source>
</evidence>
<accession>A0A023D2I1</accession>
<evidence type="ECO:0000256" key="1">
    <source>
        <dbReference type="ARBA" id="ARBA00023049"/>
    </source>
</evidence>
<comment type="caution">
    <text evidence="3">The sequence shown here is derived from an EMBL/GenBank/DDBJ whole genome shotgun (WGS) entry which is preliminary data.</text>
</comment>
<evidence type="ECO:0000313" key="4">
    <source>
        <dbReference type="Proteomes" id="UP000019760"/>
    </source>
</evidence>
<reference evidence="4" key="1">
    <citation type="journal article" date="2014" name="FEMS Microbiol. Lett.">
        <title>Draft Genomic DNA Sequence of the Facultatively Methylotrophic Bacterium Acidomonas methanolica type strain MB58.</title>
        <authorList>
            <person name="Higashiura N."/>
            <person name="Hadano H."/>
            <person name="Hirakawa H."/>
            <person name="Matsutani M."/>
            <person name="Takabe S."/>
            <person name="Matsushita K."/>
            <person name="Azuma Y."/>
        </authorList>
    </citation>
    <scope>NUCLEOTIDE SEQUENCE [LARGE SCALE GENOMIC DNA]</scope>
    <source>
        <strain evidence="4">MB58</strain>
    </source>
</reference>
<dbReference type="OrthoDB" id="9804482at2"/>
<dbReference type="PANTHER" id="PTHR30471">
    <property type="entry name" value="DNA REPAIR PROTEIN RADC"/>
    <property type="match status" value="1"/>
</dbReference>
<dbReference type="PANTHER" id="PTHR30471:SF3">
    <property type="entry name" value="UPF0758 PROTEIN YEES-RELATED"/>
    <property type="match status" value="1"/>
</dbReference>
<keyword evidence="1" id="KW-0645">Protease</keyword>
<evidence type="ECO:0000313" key="3">
    <source>
        <dbReference type="EMBL" id="GAJ27975.1"/>
    </source>
</evidence>
<reference evidence="3 4" key="2">
    <citation type="journal article" date="2014" name="FEMS Microbiol. Lett.">
        <title>Draft genomic DNA sequence of the facultatively methylotrophic bacterium Acidomonas methanolica type strain MB58.</title>
        <authorList>
            <person name="Higashiura N."/>
            <person name="Hadano H."/>
            <person name="Hirakawa H."/>
            <person name="Matsutani M."/>
            <person name="Takabe S."/>
            <person name="Matsushita K."/>
            <person name="Azuma Y."/>
        </authorList>
    </citation>
    <scope>NUCLEOTIDE SEQUENCE [LARGE SCALE GENOMIC DNA]</scope>
    <source>
        <strain evidence="3 4">MB58</strain>
    </source>
</reference>
<dbReference type="EMBL" id="BAND01000011">
    <property type="protein sequence ID" value="GAJ27975.1"/>
    <property type="molecule type" value="Genomic_DNA"/>
</dbReference>
<keyword evidence="1" id="KW-0482">Metalloprotease</keyword>
<feature type="domain" description="RadC-like JAB" evidence="2">
    <location>
        <begin position="110"/>
        <end position="224"/>
    </location>
</feature>
<sequence length="225" mass="24468">MSEMRFTSTGPQGHRARMRARVLGHGASTLADYELLEMLLFLGIPRRDTKPLAKALLQQFGSLIGVCRAPGRLLREAGLPDDAIRALRFPAIAAERLAGAEIRARPVLGNWEQLLAYLDSAMLGAAAGQLRLFYLDNRNRLLADELFDEEEGIAAALRRALTLQATALIGFEMGRAGDASPACGGERAALLRRLEDAGRPLALTLHDAILIDGSGPRSFRQEGWL</sequence>
<name>A0A023D2I1_ACIMT</name>
<keyword evidence="1" id="KW-0378">Hydrolase</keyword>
<dbReference type="Gene3D" id="3.40.140.10">
    <property type="entry name" value="Cytidine Deaminase, domain 2"/>
    <property type="match status" value="1"/>
</dbReference>
<dbReference type="Pfam" id="PF04002">
    <property type="entry name" value="RadC"/>
    <property type="match status" value="1"/>
</dbReference>
<dbReference type="AlphaFoldDB" id="A0A023D2I1"/>
<dbReference type="InterPro" id="IPR001405">
    <property type="entry name" value="UPF0758"/>
</dbReference>
<dbReference type="Proteomes" id="UP000019760">
    <property type="component" value="Unassembled WGS sequence"/>
</dbReference>
<proteinExistence type="predicted"/>